<evidence type="ECO:0000313" key="2">
    <source>
        <dbReference type="Proteomes" id="UP000469452"/>
    </source>
</evidence>
<dbReference type="EMBL" id="VJMI01006963">
    <property type="protein sequence ID" value="KAF0765150.1"/>
    <property type="molecule type" value="Genomic_DNA"/>
</dbReference>
<gene>
    <name evidence="1" type="ORF">AaE_003006</name>
</gene>
<evidence type="ECO:0000313" key="1">
    <source>
        <dbReference type="EMBL" id="KAF0765150.1"/>
    </source>
</evidence>
<accession>A0A6A5AX26</accession>
<comment type="caution">
    <text evidence="1">The sequence shown here is derived from an EMBL/GenBank/DDBJ whole genome shotgun (WGS) entry which is preliminary data.</text>
</comment>
<sequence>MDTGFQSLKTPRASLDLQENDVPWSQRPHPLESVNWLSYITVWWMDALIRKGAQAPLTERDVWPLAKADT</sequence>
<feature type="non-terminal residue" evidence="1">
    <location>
        <position position="70"/>
    </location>
</feature>
<reference evidence="1 2" key="1">
    <citation type="submission" date="2019-06" db="EMBL/GenBank/DDBJ databases">
        <title>Genomics analysis of Aphanomyces spp. identifies a new class of oomycete effector associated with host adaptation.</title>
        <authorList>
            <person name="Gaulin E."/>
        </authorList>
    </citation>
    <scope>NUCLEOTIDE SEQUENCE [LARGE SCALE GENOMIC DNA]</scope>
    <source>
        <strain evidence="1 2">E</strain>
    </source>
</reference>
<dbReference type="Proteomes" id="UP000469452">
    <property type="component" value="Unassembled WGS sequence"/>
</dbReference>
<name>A0A6A5AX26_APHAT</name>
<dbReference type="AlphaFoldDB" id="A0A6A5AX26"/>
<protein>
    <submittedName>
        <fullName evidence="1">Uncharacterized protein</fullName>
    </submittedName>
</protein>
<organism evidence="1 2">
    <name type="scientific">Aphanomyces astaci</name>
    <name type="common">Crayfish plague agent</name>
    <dbReference type="NCBI Taxonomy" id="112090"/>
    <lineage>
        <taxon>Eukaryota</taxon>
        <taxon>Sar</taxon>
        <taxon>Stramenopiles</taxon>
        <taxon>Oomycota</taxon>
        <taxon>Saprolegniomycetes</taxon>
        <taxon>Saprolegniales</taxon>
        <taxon>Verrucalvaceae</taxon>
        <taxon>Aphanomyces</taxon>
    </lineage>
</organism>
<proteinExistence type="predicted"/>